<dbReference type="InterPro" id="IPR013361">
    <property type="entry name" value="Pilus_CpaD"/>
</dbReference>
<reference evidence="2" key="2">
    <citation type="submission" date="2023-07" db="EMBL/GenBank/DDBJ databases">
        <authorList>
            <person name="Shen H."/>
        </authorList>
    </citation>
    <scope>NUCLEOTIDE SEQUENCE</scope>
    <source>
        <strain evidence="2">TNR-22</strain>
    </source>
</reference>
<proteinExistence type="predicted"/>
<dbReference type="EMBL" id="JAUOZU010000016">
    <property type="protein sequence ID" value="MDO6966212.1"/>
    <property type="molecule type" value="Genomic_DNA"/>
</dbReference>
<evidence type="ECO:0000256" key="1">
    <source>
        <dbReference type="SAM" id="SignalP"/>
    </source>
</evidence>
<feature type="signal peptide" evidence="1">
    <location>
        <begin position="1"/>
        <end position="36"/>
    </location>
</feature>
<comment type="caution">
    <text evidence="2">The sequence shown here is derived from an EMBL/GenBank/DDBJ whole genome shotgun (WGS) entry which is preliminary data.</text>
</comment>
<name>A0ABT8YRG5_9HYPH</name>
<keyword evidence="2" id="KW-0449">Lipoprotein</keyword>
<gene>
    <name evidence="2" type="ORF">Q4481_19850</name>
</gene>
<dbReference type="Pfam" id="PF09476">
    <property type="entry name" value="Pilus_CpaD"/>
    <property type="match status" value="1"/>
</dbReference>
<keyword evidence="3" id="KW-1185">Reference proteome</keyword>
<dbReference type="Proteomes" id="UP001174932">
    <property type="component" value="Unassembled WGS sequence"/>
</dbReference>
<organism evidence="2 3">
    <name type="scientific">Rhizobium alvei</name>
    <dbReference type="NCBI Taxonomy" id="1132659"/>
    <lineage>
        <taxon>Bacteria</taxon>
        <taxon>Pseudomonadati</taxon>
        <taxon>Pseudomonadota</taxon>
        <taxon>Alphaproteobacteria</taxon>
        <taxon>Hyphomicrobiales</taxon>
        <taxon>Rhizobiaceae</taxon>
        <taxon>Rhizobium/Agrobacterium group</taxon>
        <taxon>Rhizobium</taxon>
    </lineage>
</organism>
<evidence type="ECO:0000313" key="3">
    <source>
        <dbReference type="Proteomes" id="UP001174932"/>
    </source>
</evidence>
<accession>A0ABT8YRG5</accession>
<protein>
    <submittedName>
        <fullName evidence="2">CpaD family pilus assembly lipoprotein</fullName>
    </submittedName>
</protein>
<dbReference type="RefSeq" id="WP_304378135.1">
    <property type="nucleotide sequence ID" value="NZ_JAUOZU010000016.1"/>
</dbReference>
<sequence length="235" mass="25175">MDTNRMNISPLCRSRNSRFASIAAIAVMSMAALTLASCGTVRPDRQTTASIPDDYRTRHPITLAEVEHNLDVPIAAGDMSLTPATRDLIRGFAQDYSSLSSGTIQVLVPQNAANSGATYRVRKDIQGILQKAGIQASRIVQSSYAPRNSEASSPIQLRFVAVTAVTDDCGQWPSDLVGPTAVENKNWENFGCATQQNLAAQIANPADLVGPRGMTPIDAQRRATVISVYREDGGA</sequence>
<feature type="chain" id="PRO_5045094706" evidence="1">
    <location>
        <begin position="37"/>
        <end position="235"/>
    </location>
</feature>
<dbReference type="InterPro" id="IPR019027">
    <property type="entry name" value="Pilus_biogenesis_CpaD-related"/>
</dbReference>
<evidence type="ECO:0000313" key="2">
    <source>
        <dbReference type="EMBL" id="MDO6966212.1"/>
    </source>
</evidence>
<keyword evidence="1" id="KW-0732">Signal</keyword>
<dbReference type="NCBIfam" id="TIGR02522">
    <property type="entry name" value="pilus_cpaD"/>
    <property type="match status" value="1"/>
</dbReference>
<reference evidence="2" key="1">
    <citation type="journal article" date="2015" name="Int. J. Syst. Evol. Microbiol.">
        <title>Rhizobium alvei sp. nov., isolated from a freshwater river.</title>
        <authorList>
            <person name="Sheu S.Y."/>
            <person name="Huang H.W."/>
            <person name="Young C.C."/>
            <person name="Chen W.M."/>
        </authorList>
    </citation>
    <scope>NUCLEOTIDE SEQUENCE</scope>
    <source>
        <strain evidence="2">TNR-22</strain>
    </source>
</reference>